<dbReference type="Proteomes" id="UP001583177">
    <property type="component" value="Unassembled WGS sequence"/>
</dbReference>
<keyword evidence="3" id="KW-1185">Reference proteome</keyword>
<evidence type="ECO:0000313" key="2">
    <source>
        <dbReference type="EMBL" id="KAL1870680.1"/>
    </source>
</evidence>
<gene>
    <name evidence="2" type="ORF">Daus18300_005000</name>
</gene>
<sequence>MCFGKSKYVESEKLAARPSRTQARYNYGAKPSYGTNYNRNRVNNAADATANGVQAGAELFSHGGHHNHHNHHHSHHGHYDGGHYDGGSHSGGHGHWGGHDGGGGHSGGGHDGGGGGGGGGDGGGGGGC</sequence>
<dbReference type="EMBL" id="JAWRVE010000036">
    <property type="protein sequence ID" value="KAL1870680.1"/>
    <property type="molecule type" value="Genomic_DNA"/>
</dbReference>
<accession>A0ABR3X4C7</accession>
<evidence type="ECO:0000313" key="3">
    <source>
        <dbReference type="Proteomes" id="UP001583177"/>
    </source>
</evidence>
<comment type="caution">
    <text evidence="2">The sequence shown here is derived from an EMBL/GenBank/DDBJ whole genome shotgun (WGS) entry which is preliminary data.</text>
</comment>
<name>A0ABR3X4C7_9PEZI</name>
<feature type="region of interest" description="Disordered" evidence="1">
    <location>
        <begin position="59"/>
        <end position="128"/>
    </location>
</feature>
<protein>
    <submittedName>
        <fullName evidence="2">Uncharacterized protein</fullName>
    </submittedName>
</protein>
<feature type="compositionally biased region" description="Gly residues" evidence="1">
    <location>
        <begin position="84"/>
        <end position="128"/>
    </location>
</feature>
<organism evidence="2 3">
    <name type="scientific">Diaporthe australafricana</name>
    <dbReference type="NCBI Taxonomy" id="127596"/>
    <lineage>
        <taxon>Eukaryota</taxon>
        <taxon>Fungi</taxon>
        <taxon>Dikarya</taxon>
        <taxon>Ascomycota</taxon>
        <taxon>Pezizomycotina</taxon>
        <taxon>Sordariomycetes</taxon>
        <taxon>Sordariomycetidae</taxon>
        <taxon>Diaporthales</taxon>
        <taxon>Diaporthaceae</taxon>
        <taxon>Diaporthe</taxon>
    </lineage>
</organism>
<feature type="compositionally biased region" description="Basic residues" evidence="1">
    <location>
        <begin position="63"/>
        <end position="76"/>
    </location>
</feature>
<proteinExistence type="predicted"/>
<reference evidence="2 3" key="1">
    <citation type="journal article" date="2024" name="IMA Fungus">
        <title>IMA Genome - F19 : A genome assembly and annotation guide to empower mycologists, including annotated draft genome sequences of Ceratocystis pirilliformis, Diaporthe australafricana, Fusarium ophioides, Paecilomyces lecythidis, and Sporothrix stenoceras.</title>
        <authorList>
            <person name="Aylward J."/>
            <person name="Wilson A.M."/>
            <person name="Visagie C.M."/>
            <person name="Spraker J."/>
            <person name="Barnes I."/>
            <person name="Buitendag C."/>
            <person name="Ceriani C."/>
            <person name="Del Mar Angel L."/>
            <person name="du Plessis D."/>
            <person name="Fuchs T."/>
            <person name="Gasser K."/>
            <person name="Kramer D."/>
            <person name="Li W."/>
            <person name="Munsamy K."/>
            <person name="Piso A."/>
            <person name="Price J.L."/>
            <person name="Sonnekus B."/>
            <person name="Thomas C."/>
            <person name="van der Nest A."/>
            <person name="van Dijk A."/>
            <person name="van Heerden A."/>
            <person name="van Vuuren N."/>
            <person name="Yilmaz N."/>
            <person name="Duong T.A."/>
            <person name="van der Merwe N.A."/>
            <person name="Wingfield M.J."/>
            <person name="Wingfield B.D."/>
        </authorList>
    </citation>
    <scope>NUCLEOTIDE SEQUENCE [LARGE SCALE GENOMIC DNA]</scope>
    <source>
        <strain evidence="2 3">CMW 18300</strain>
    </source>
</reference>
<evidence type="ECO:0000256" key="1">
    <source>
        <dbReference type="SAM" id="MobiDB-lite"/>
    </source>
</evidence>